<dbReference type="Proteomes" id="UP000297245">
    <property type="component" value="Unassembled WGS sequence"/>
</dbReference>
<evidence type="ECO:0008006" key="3">
    <source>
        <dbReference type="Google" id="ProtNLM"/>
    </source>
</evidence>
<name>A0A4S8LGK4_DENBC</name>
<dbReference type="EMBL" id="ML179425">
    <property type="protein sequence ID" value="THU88021.1"/>
    <property type="molecule type" value="Genomic_DNA"/>
</dbReference>
<reference evidence="1 2" key="1">
    <citation type="journal article" date="2019" name="Nat. Ecol. Evol.">
        <title>Megaphylogeny resolves global patterns of mushroom evolution.</title>
        <authorList>
            <person name="Varga T."/>
            <person name="Krizsan K."/>
            <person name="Foldi C."/>
            <person name="Dima B."/>
            <person name="Sanchez-Garcia M."/>
            <person name="Sanchez-Ramirez S."/>
            <person name="Szollosi G.J."/>
            <person name="Szarkandi J.G."/>
            <person name="Papp V."/>
            <person name="Albert L."/>
            <person name="Andreopoulos W."/>
            <person name="Angelini C."/>
            <person name="Antonin V."/>
            <person name="Barry K.W."/>
            <person name="Bougher N.L."/>
            <person name="Buchanan P."/>
            <person name="Buyck B."/>
            <person name="Bense V."/>
            <person name="Catcheside P."/>
            <person name="Chovatia M."/>
            <person name="Cooper J."/>
            <person name="Damon W."/>
            <person name="Desjardin D."/>
            <person name="Finy P."/>
            <person name="Geml J."/>
            <person name="Haridas S."/>
            <person name="Hughes K."/>
            <person name="Justo A."/>
            <person name="Karasinski D."/>
            <person name="Kautmanova I."/>
            <person name="Kiss B."/>
            <person name="Kocsube S."/>
            <person name="Kotiranta H."/>
            <person name="LaButti K.M."/>
            <person name="Lechner B.E."/>
            <person name="Liimatainen K."/>
            <person name="Lipzen A."/>
            <person name="Lukacs Z."/>
            <person name="Mihaltcheva S."/>
            <person name="Morgado L.N."/>
            <person name="Niskanen T."/>
            <person name="Noordeloos M.E."/>
            <person name="Ohm R.A."/>
            <person name="Ortiz-Santana B."/>
            <person name="Ovrebo C."/>
            <person name="Racz N."/>
            <person name="Riley R."/>
            <person name="Savchenko A."/>
            <person name="Shiryaev A."/>
            <person name="Soop K."/>
            <person name="Spirin V."/>
            <person name="Szebenyi C."/>
            <person name="Tomsovsky M."/>
            <person name="Tulloss R.E."/>
            <person name="Uehling J."/>
            <person name="Grigoriev I.V."/>
            <person name="Vagvolgyi C."/>
            <person name="Papp T."/>
            <person name="Martin F.M."/>
            <person name="Miettinen O."/>
            <person name="Hibbett D.S."/>
            <person name="Nagy L.G."/>
        </authorList>
    </citation>
    <scope>NUCLEOTIDE SEQUENCE [LARGE SCALE GENOMIC DNA]</scope>
    <source>
        <strain evidence="1 2">CBS 962.96</strain>
    </source>
</reference>
<evidence type="ECO:0000313" key="1">
    <source>
        <dbReference type="EMBL" id="THU88021.1"/>
    </source>
</evidence>
<organism evidence="1 2">
    <name type="scientific">Dendrothele bispora (strain CBS 962.96)</name>
    <dbReference type="NCBI Taxonomy" id="1314807"/>
    <lineage>
        <taxon>Eukaryota</taxon>
        <taxon>Fungi</taxon>
        <taxon>Dikarya</taxon>
        <taxon>Basidiomycota</taxon>
        <taxon>Agaricomycotina</taxon>
        <taxon>Agaricomycetes</taxon>
        <taxon>Agaricomycetidae</taxon>
        <taxon>Agaricales</taxon>
        <taxon>Agaricales incertae sedis</taxon>
        <taxon>Dendrothele</taxon>
    </lineage>
</organism>
<sequence>MSKGLVLPTLSEPLTANSIQTWITNCDDRIELFGTWNPSVSLTDCTKIMCAAVAFDPASVKLGSFWGSERESCLGSTWDSFKGRIKSQFLGTDSKVDALQSFALQTQGRRPFAEFLASMQAACSTLNAYGKSSPFYVSDFLMKSSLLFRCHPTLRLRVQAIPSFSLESTALDSFIATLSNSWAAIVAEPSFTGVSTLSAPSASALSYPPVSPTVASRPITATEREVIKSKGGCYNCGRSPKDPDWKTHGGTPYSRHCPGNPDRGIPSCGVVAALFPADRADDVLSFFGFVDCPDAPADSRTPALASVAAVTSGLPVVHTASGSDVFDGFLPSVTPIAAVMTSYGVDYDNDEEIDDNEDDLFFGSDYTGP</sequence>
<keyword evidence="2" id="KW-1185">Reference proteome</keyword>
<proteinExistence type="predicted"/>
<gene>
    <name evidence="1" type="ORF">K435DRAFT_803828</name>
</gene>
<accession>A0A4S8LGK4</accession>
<protein>
    <recommendedName>
        <fullName evidence="3">Retrotransposon gag domain-containing protein</fullName>
    </recommendedName>
</protein>
<dbReference type="OrthoDB" id="4742101at2759"/>
<evidence type="ECO:0000313" key="2">
    <source>
        <dbReference type="Proteomes" id="UP000297245"/>
    </source>
</evidence>
<dbReference type="AlphaFoldDB" id="A0A4S8LGK4"/>